<evidence type="ECO:0000256" key="1">
    <source>
        <dbReference type="ARBA" id="ARBA00000085"/>
    </source>
</evidence>
<dbReference type="GO" id="GO:0016020">
    <property type="term" value="C:membrane"/>
    <property type="evidence" value="ECO:0007669"/>
    <property type="project" value="InterPro"/>
</dbReference>
<gene>
    <name evidence="11" type="ORF">EKO23_16655</name>
</gene>
<feature type="transmembrane region" description="Helical" evidence="9">
    <location>
        <begin position="100"/>
        <end position="119"/>
    </location>
</feature>
<feature type="transmembrane region" description="Helical" evidence="9">
    <location>
        <begin position="44"/>
        <end position="62"/>
    </location>
</feature>
<dbReference type="CDD" id="cd16917">
    <property type="entry name" value="HATPase_UhpB-NarQ-NarX-like"/>
    <property type="match status" value="1"/>
</dbReference>
<evidence type="ECO:0000256" key="8">
    <source>
        <dbReference type="ARBA" id="ARBA00023012"/>
    </source>
</evidence>
<dbReference type="EMBL" id="SDKM01000026">
    <property type="protein sequence ID" value="RYP84103.1"/>
    <property type="molecule type" value="Genomic_DNA"/>
</dbReference>
<reference evidence="11 12" key="1">
    <citation type="submission" date="2019-01" db="EMBL/GenBank/DDBJ databases">
        <title>Nocardioides guangzhouensis sp. nov., an actinobacterium isolated from soil.</title>
        <authorList>
            <person name="Fu Y."/>
            <person name="Cai Y."/>
            <person name="Lin Z."/>
            <person name="Chen P."/>
        </authorList>
    </citation>
    <scope>NUCLEOTIDE SEQUENCE [LARGE SCALE GENOMIC DNA]</scope>
    <source>
        <strain evidence="11 12">130</strain>
    </source>
</reference>
<dbReference type="SUPFAM" id="SSF55874">
    <property type="entry name" value="ATPase domain of HSP90 chaperone/DNA topoisomerase II/histidine kinase"/>
    <property type="match status" value="1"/>
</dbReference>
<keyword evidence="6 11" id="KW-0418">Kinase</keyword>
<dbReference type="Pfam" id="PF07730">
    <property type="entry name" value="HisKA_3"/>
    <property type="match status" value="1"/>
</dbReference>
<proteinExistence type="predicted"/>
<evidence type="ECO:0000259" key="10">
    <source>
        <dbReference type="Pfam" id="PF07730"/>
    </source>
</evidence>
<keyword evidence="9" id="KW-0812">Transmembrane</keyword>
<dbReference type="Proteomes" id="UP000295198">
    <property type="component" value="Unassembled WGS sequence"/>
</dbReference>
<organism evidence="11 12">
    <name type="scientific">Nocardioides guangzhouensis</name>
    <dbReference type="NCBI Taxonomy" id="2497878"/>
    <lineage>
        <taxon>Bacteria</taxon>
        <taxon>Bacillati</taxon>
        <taxon>Actinomycetota</taxon>
        <taxon>Actinomycetes</taxon>
        <taxon>Propionibacteriales</taxon>
        <taxon>Nocardioidaceae</taxon>
        <taxon>Nocardioides</taxon>
    </lineage>
</organism>
<dbReference type="InterPro" id="IPR011712">
    <property type="entry name" value="Sig_transdc_His_kin_sub3_dim/P"/>
</dbReference>
<dbReference type="GO" id="GO:0000155">
    <property type="term" value="F:phosphorelay sensor kinase activity"/>
    <property type="evidence" value="ECO:0007669"/>
    <property type="project" value="InterPro"/>
</dbReference>
<keyword evidence="7" id="KW-0067">ATP-binding</keyword>
<comment type="caution">
    <text evidence="11">The sequence shown here is derived from an EMBL/GenBank/DDBJ whole genome shotgun (WGS) entry which is preliminary data.</text>
</comment>
<evidence type="ECO:0000256" key="7">
    <source>
        <dbReference type="ARBA" id="ARBA00022840"/>
    </source>
</evidence>
<dbReference type="AlphaFoldDB" id="A0A4Q4Z8I9"/>
<keyword evidence="9" id="KW-0472">Membrane</keyword>
<evidence type="ECO:0000313" key="11">
    <source>
        <dbReference type="EMBL" id="RYP84103.1"/>
    </source>
</evidence>
<keyword evidence="12" id="KW-1185">Reference proteome</keyword>
<dbReference type="InterPro" id="IPR036890">
    <property type="entry name" value="HATPase_C_sf"/>
</dbReference>
<accession>A0A4Q4Z8I9</accession>
<evidence type="ECO:0000256" key="6">
    <source>
        <dbReference type="ARBA" id="ARBA00022777"/>
    </source>
</evidence>
<sequence length="385" mass="42070">MQQQPPWQTRLTVWSHLWRFALAAVISGFVWASVVVQQWQHHRWMFWLDVGIGLLCFVLAWFRRRWPLPVALVTILLSVYSGLATGPSALASVSLATRRVIWQIVLAGVVGLVCAQAFVVVQPHDSTDPYWLSLTVNAIVSVAILAWGMFVGSRRELLWTLRDRAERAEAEQGLRAGKARSDERARIAREMHDVLAHKISQVSMHAGALAFREDLTADEMRASARVIQAQANEALLELRGVLGVLRDPATGEPADAPQPTYDDLACLLSSAREHGMHVEYSASVPDGAAVPSAAGRTVYRIVQEGLTNAAKHAPGSTVFVRVSGSPEDGIDVLVRNPHGFGRSSTPGAGLGLVGLSERAELRGGRLEHRTDGSMFVLHGWIPWAA</sequence>
<dbReference type="OrthoDB" id="227596at2"/>
<evidence type="ECO:0000256" key="5">
    <source>
        <dbReference type="ARBA" id="ARBA00022741"/>
    </source>
</evidence>
<name>A0A4Q4Z8I9_9ACTN</name>
<keyword evidence="9" id="KW-1133">Transmembrane helix</keyword>
<evidence type="ECO:0000313" key="12">
    <source>
        <dbReference type="Proteomes" id="UP000295198"/>
    </source>
</evidence>
<dbReference type="PANTHER" id="PTHR24421:SF10">
    <property type="entry name" value="NITRATE_NITRITE SENSOR PROTEIN NARQ"/>
    <property type="match status" value="1"/>
</dbReference>
<dbReference type="Gene3D" id="1.20.5.1930">
    <property type="match status" value="1"/>
</dbReference>
<feature type="transmembrane region" description="Helical" evidence="9">
    <location>
        <begin position="17"/>
        <end position="37"/>
    </location>
</feature>
<dbReference type="InterPro" id="IPR050482">
    <property type="entry name" value="Sensor_HK_TwoCompSys"/>
</dbReference>
<feature type="domain" description="Signal transduction histidine kinase subgroup 3 dimerisation and phosphoacceptor" evidence="10">
    <location>
        <begin position="183"/>
        <end position="248"/>
    </location>
</feature>
<keyword evidence="4" id="KW-0808">Transferase</keyword>
<evidence type="ECO:0000256" key="2">
    <source>
        <dbReference type="ARBA" id="ARBA00012438"/>
    </source>
</evidence>
<protein>
    <recommendedName>
        <fullName evidence="2">histidine kinase</fullName>
        <ecNumber evidence="2">2.7.13.3</ecNumber>
    </recommendedName>
</protein>
<dbReference type="GO" id="GO:0005524">
    <property type="term" value="F:ATP binding"/>
    <property type="evidence" value="ECO:0007669"/>
    <property type="project" value="UniProtKB-KW"/>
</dbReference>
<keyword evidence="5" id="KW-0547">Nucleotide-binding</keyword>
<evidence type="ECO:0000256" key="9">
    <source>
        <dbReference type="SAM" id="Phobius"/>
    </source>
</evidence>
<evidence type="ECO:0000256" key="3">
    <source>
        <dbReference type="ARBA" id="ARBA00022553"/>
    </source>
</evidence>
<evidence type="ECO:0000256" key="4">
    <source>
        <dbReference type="ARBA" id="ARBA00022679"/>
    </source>
</evidence>
<keyword evidence="3" id="KW-0597">Phosphoprotein</keyword>
<dbReference type="Gene3D" id="3.30.565.10">
    <property type="entry name" value="Histidine kinase-like ATPase, C-terminal domain"/>
    <property type="match status" value="1"/>
</dbReference>
<dbReference type="PANTHER" id="PTHR24421">
    <property type="entry name" value="NITRATE/NITRITE SENSOR PROTEIN NARX-RELATED"/>
    <property type="match status" value="1"/>
</dbReference>
<dbReference type="GO" id="GO:0046983">
    <property type="term" value="F:protein dimerization activity"/>
    <property type="evidence" value="ECO:0007669"/>
    <property type="project" value="InterPro"/>
</dbReference>
<dbReference type="RefSeq" id="WP_134719253.1">
    <property type="nucleotide sequence ID" value="NZ_SDKM01000026.1"/>
</dbReference>
<keyword evidence="8" id="KW-0902">Two-component regulatory system</keyword>
<comment type="catalytic activity">
    <reaction evidence="1">
        <text>ATP + protein L-histidine = ADP + protein N-phospho-L-histidine.</text>
        <dbReference type="EC" id="2.7.13.3"/>
    </reaction>
</comment>
<feature type="transmembrane region" description="Helical" evidence="9">
    <location>
        <begin position="131"/>
        <end position="152"/>
    </location>
</feature>
<feature type="transmembrane region" description="Helical" evidence="9">
    <location>
        <begin position="68"/>
        <end position="93"/>
    </location>
</feature>
<dbReference type="EC" id="2.7.13.3" evidence="2"/>